<reference evidence="9" key="1">
    <citation type="submission" date="2025-08" db="UniProtKB">
        <authorList>
            <consortium name="RefSeq"/>
        </authorList>
    </citation>
    <scope>IDENTIFICATION</scope>
</reference>
<sequence length="503" mass="55070">MMIAYLDQQLRLGHGAEATPCLGGGDPGPELVAASQDFGGVIRALPAVVLRPGSAEDVAAAIRMALRSDHLTIAARGNGHSVAGQALAPGGIVLDMRSMGRIELVWSDDGQPCADVGGGVLWGELLEWGVRVHGMAPRSWTDYLGLTVGGTLSNAGISGQAFRHGPQIANVAELEVVTGDAERVVCSPSHRSDLFFAALGGLGQFGIITRARIPLYRAPPLVRWIRVVYRRVEEYVADAEWLVKGGVFDYVEGFAFVNSGDDPANGWESVPIGPGSVFEPDLIPPGSGPLLYCLELALHHDLNEDVEKKVEEMLRQLKYIKGLKFTMEVSYVEFLSRVNLSESESRANGSWHAPHPWLNILISASNIVDFDHNVLQPILKDGIGGPMLIYPLLKSKWDPRMSVVLPDSEVFYLVALLRCNQPYPVGPPAEELIAQNREILNLCESNGYDHKLYLPHYESQTVWADHFGRTWARFVDRKARYDSRAILAPGQLIFSRAHPPFSS</sequence>
<dbReference type="PANTHER" id="PTHR13878">
    <property type="entry name" value="GULONOLACTONE OXIDASE"/>
    <property type="match status" value="1"/>
</dbReference>
<comment type="similarity">
    <text evidence="2">Belongs to the oxygen-dependent FAD-linked oxidoreductase family.</text>
</comment>
<dbReference type="Gene3D" id="3.30.43.10">
    <property type="entry name" value="Uridine Diphospho-n-acetylenolpyruvylglucosamine Reductase, domain 2"/>
    <property type="match status" value="1"/>
</dbReference>
<evidence type="ECO:0000256" key="3">
    <source>
        <dbReference type="ARBA" id="ARBA00011928"/>
    </source>
</evidence>
<evidence type="ECO:0000256" key="4">
    <source>
        <dbReference type="ARBA" id="ARBA00022630"/>
    </source>
</evidence>
<evidence type="ECO:0000256" key="2">
    <source>
        <dbReference type="ARBA" id="ARBA00005466"/>
    </source>
</evidence>
<comment type="cofactor">
    <cofactor evidence="1">
        <name>FAD</name>
        <dbReference type="ChEBI" id="CHEBI:57692"/>
    </cofactor>
</comment>
<dbReference type="PANTHER" id="PTHR13878:SF112">
    <property type="entry name" value="CYTOKININ DEHYDROGENASE 7"/>
    <property type="match status" value="1"/>
</dbReference>
<dbReference type="GO" id="GO:0009690">
    <property type="term" value="P:cytokinin metabolic process"/>
    <property type="evidence" value="ECO:0007669"/>
    <property type="project" value="InterPro"/>
</dbReference>
<dbReference type="InterPro" id="IPR016167">
    <property type="entry name" value="FAD-bd_PCMH_sub1"/>
</dbReference>
<dbReference type="Pfam" id="PF01565">
    <property type="entry name" value="FAD_binding_4"/>
    <property type="match status" value="1"/>
</dbReference>
<keyword evidence="5" id="KW-0274">FAD</keyword>
<keyword evidence="6" id="KW-0560">Oxidoreductase</keyword>
<dbReference type="Gene3D" id="3.40.462.10">
    <property type="entry name" value="FAD-linked oxidases, C-terminal domain"/>
    <property type="match status" value="1"/>
</dbReference>
<accession>A0AB40BIU7</accession>
<protein>
    <recommendedName>
        <fullName evidence="3">cytokinin dehydrogenase</fullName>
        <ecNumber evidence="3">1.5.99.12</ecNumber>
    </recommendedName>
</protein>
<gene>
    <name evidence="9" type="primary">LOC120263440</name>
</gene>
<dbReference type="GO" id="GO:0071949">
    <property type="term" value="F:FAD binding"/>
    <property type="evidence" value="ECO:0007669"/>
    <property type="project" value="InterPro"/>
</dbReference>
<dbReference type="Gene3D" id="3.30.465.10">
    <property type="match status" value="1"/>
</dbReference>
<name>A0AB40BIU7_DIOCR</name>
<dbReference type="InterPro" id="IPR006094">
    <property type="entry name" value="Oxid_FAD_bind_N"/>
</dbReference>
<dbReference type="RefSeq" id="XP_039127279.1">
    <property type="nucleotide sequence ID" value="XM_039271345.1"/>
</dbReference>
<dbReference type="EC" id="1.5.99.12" evidence="3"/>
<keyword evidence="8" id="KW-1185">Reference proteome</keyword>
<dbReference type="PROSITE" id="PS51387">
    <property type="entry name" value="FAD_PCMH"/>
    <property type="match status" value="1"/>
</dbReference>
<keyword evidence="4" id="KW-0285">Flavoprotein</keyword>
<dbReference type="Pfam" id="PF09265">
    <property type="entry name" value="Cytokin-bind"/>
    <property type="match status" value="1"/>
</dbReference>
<organism evidence="8 9">
    <name type="scientific">Dioscorea cayennensis subsp. rotundata</name>
    <name type="common">White Guinea yam</name>
    <name type="synonym">Dioscorea rotundata</name>
    <dbReference type="NCBI Taxonomy" id="55577"/>
    <lineage>
        <taxon>Eukaryota</taxon>
        <taxon>Viridiplantae</taxon>
        <taxon>Streptophyta</taxon>
        <taxon>Embryophyta</taxon>
        <taxon>Tracheophyta</taxon>
        <taxon>Spermatophyta</taxon>
        <taxon>Magnoliopsida</taxon>
        <taxon>Liliopsida</taxon>
        <taxon>Dioscoreales</taxon>
        <taxon>Dioscoreaceae</taxon>
        <taxon>Dioscorea</taxon>
    </lineage>
</organism>
<dbReference type="InterPro" id="IPR015345">
    <property type="entry name" value="Cytokinin_DH_FAD/cytokin-bd"/>
</dbReference>
<dbReference type="GeneID" id="120263440"/>
<evidence type="ECO:0000313" key="9">
    <source>
        <dbReference type="RefSeq" id="XP_039127279.1"/>
    </source>
</evidence>
<evidence type="ECO:0000256" key="5">
    <source>
        <dbReference type="ARBA" id="ARBA00022827"/>
    </source>
</evidence>
<evidence type="ECO:0000259" key="7">
    <source>
        <dbReference type="PROSITE" id="PS51387"/>
    </source>
</evidence>
<dbReference type="InterPro" id="IPR016170">
    <property type="entry name" value="Cytok_DH_C_sf"/>
</dbReference>
<dbReference type="AlphaFoldDB" id="A0AB40BIU7"/>
<dbReference type="InterPro" id="IPR016166">
    <property type="entry name" value="FAD-bd_PCMH"/>
</dbReference>
<dbReference type="InterPro" id="IPR016164">
    <property type="entry name" value="FAD-linked_Oxase-like_C"/>
</dbReference>
<dbReference type="GO" id="GO:0019139">
    <property type="term" value="F:cytokinin dehydrogenase activity"/>
    <property type="evidence" value="ECO:0007669"/>
    <property type="project" value="UniProtKB-EC"/>
</dbReference>
<dbReference type="SUPFAM" id="SSF56176">
    <property type="entry name" value="FAD-binding/transporter-associated domain-like"/>
    <property type="match status" value="1"/>
</dbReference>
<dbReference type="InterPro" id="IPR016169">
    <property type="entry name" value="FAD-bd_PCMH_sub2"/>
</dbReference>
<evidence type="ECO:0000313" key="8">
    <source>
        <dbReference type="Proteomes" id="UP001515500"/>
    </source>
</evidence>
<dbReference type="Proteomes" id="UP001515500">
    <property type="component" value="Chromosome 6"/>
</dbReference>
<evidence type="ECO:0000256" key="6">
    <source>
        <dbReference type="ARBA" id="ARBA00023002"/>
    </source>
</evidence>
<dbReference type="InterPro" id="IPR050432">
    <property type="entry name" value="FAD-linked_Oxidoreductases_BP"/>
</dbReference>
<proteinExistence type="inferred from homology"/>
<dbReference type="SUPFAM" id="SSF55103">
    <property type="entry name" value="FAD-linked oxidases, C-terminal domain"/>
    <property type="match status" value="1"/>
</dbReference>
<evidence type="ECO:0000256" key="1">
    <source>
        <dbReference type="ARBA" id="ARBA00001974"/>
    </source>
</evidence>
<dbReference type="InterPro" id="IPR036318">
    <property type="entry name" value="FAD-bd_PCMH-like_sf"/>
</dbReference>
<feature type="domain" description="FAD-binding PCMH-type" evidence="7">
    <location>
        <begin position="42"/>
        <end position="218"/>
    </location>
</feature>